<dbReference type="PROSITE" id="PS50172">
    <property type="entry name" value="BRCT"/>
    <property type="match status" value="1"/>
</dbReference>
<feature type="domain" description="BRCT" evidence="2">
    <location>
        <begin position="4"/>
        <end position="89"/>
    </location>
</feature>
<dbReference type="InterPro" id="IPR001357">
    <property type="entry name" value="BRCT_dom"/>
</dbReference>
<dbReference type="Pfam" id="PF16589">
    <property type="entry name" value="BRCT_2"/>
    <property type="match status" value="1"/>
</dbReference>
<feature type="compositionally biased region" description="Low complexity" evidence="1">
    <location>
        <begin position="297"/>
        <end position="309"/>
    </location>
</feature>
<feature type="compositionally biased region" description="Low complexity" evidence="1">
    <location>
        <begin position="431"/>
        <end position="450"/>
    </location>
</feature>
<feature type="region of interest" description="Disordered" evidence="1">
    <location>
        <begin position="400"/>
        <end position="489"/>
    </location>
</feature>
<gene>
    <name evidence="3" type="ORF">FB45DRAFT_1003795</name>
</gene>
<name>A0AAD7FNU3_9AGAR</name>
<accession>A0AAD7FNU3</accession>
<keyword evidence="4" id="KW-1185">Reference proteome</keyword>
<protein>
    <recommendedName>
        <fullName evidence="2">BRCT domain-containing protein</fullName>
    </recommendedName>
</protein>
<feature type="compositionally biased region" description="Polar residues" evidence="1">
    <location>
        <begin position="268"/>
        <end position="280"/>
    </location>
</feature>
<dbReference type="EMBL" id="JARKIF010000009">
    <property type="protein sequence ID" value="KAJ7630883.1"/>
    <property type="molecule type" value="Genomic_DNA"/>
</dbReference>
<organism evidence="3 4">
    <name type="scientific">Roridomyces roridus</name>
    <dbReference type="NCBI Taxonomy" id="1738132"/>
    <lineage>
        <taxon>Eukaryota</taxon>
        <taxon>Fungi</taxon>
        <taxon>Dikarya</taxon>
        <taxon>Basidiomycota</taxon>
        <taxon>Agaricomycotina</taxon>
        <taxon>Agaricomycetes</taxon>
        <taxon>Agaricomycetidae</taxon>
        <taxon>Agaricales</taxon>
        <taxon>Marasmiineae</taxon>
        <taxon>Mycenaceae</taxon>
        <taxon>Roridomyces</taxon>
    </lineage>
</organism>
<evidence type="ECO:0000313" key="3">
    <source>
        <dbReference type="EMBL" id="KAJ7630883.1"/>
    </source>
</evidence>
<comment type="caution">
    <text evidence="3">The sequence shown here is derived from an EMBL/GenBank/DDBJ whole genome shotgun (WGS) entry which is preliminary data.</text>
</comment>
<feature type="region of interest" description="Disordered" evidence="1">
    <location>
        <begin position="251"/>
        <end position="311"/>
    </location>
</feature>
<feature type="region of interest" description="Disordered" evidence="1">
    <location>
        <begin position="565"/>
        <end position="593"/>
    </location>
</feature>
<proteinExistence type="predicted"/>
<evidence type="ECO:0000256" key="1">
    <source>
        <dbReference type="SAM" id="MobiDB-lite"/>
    </source>
</evidence>
<sequence length="673" mass="73523">MSGASSLLFSGISFYVDPGSTTHPYTVRVVKGSGGTIVVNPKDADILLVQSNTTSGQDHLRTWNAEKRVLAADWASKSISSGRLLKESDNWGNCLVTEDPTLVFEQPEEPIHNLPTPRITPVEALHPRNGATPPVQPIVQAPFSQFPPQINTPQPGMQSMSPAMQQQILQAFALSQYSQQPLTQSFVPSQQVGLPQGMQQPIHPAQVGAGIPYDPNVMAALVMDILQRYPAVPSLNGVAPQNMNLLQMAAQSPAMTQPPPIHDDRSRSSSVLAPTSSISRKPSVDVKGKGKATPQGSSTSSRSTPSSSSAKHIFTHFGQPLTFYVVIDFKKRPEVVAEIKTHGGEISVDPAAADFGVLNPKSKDFPVLLETVLSSERTKAVRHTFVLDSVERGVLQDPSGYRFEAPANKSHRKKRKSTPPSPVKSDREASSSRQAPSSRQASSSRHASSSVPVNVGKETKVDRGSPSPDLSRPYSPSPTPPPESTRVPVNDRIYRYPPIELEYIRSYTKVLFGRDHQMTIAALAAKLHKKLPHHTAKAFTAYLAGTMREDIDGIRKRAGIAYRKKHYKEPQSSAEAPPAKRRKVAEPAPVEDPTAVQQDLNTLAHFFANGGDALTETDDEQDQREKDGQVWARLTAKSTSKTGVPWDVFYQQHYEAVTELYDALVQAQEDMSE</sequence>
<reference evidence="3" key="1">
    <citation type="submission" date="2023-03" db="EMBL/GenBank/DDBJ databases">
        <title>Massive genome expansion in bonnet fungi (Mycena s.s.) driven by repeated elements and novel gene families across ecological guilds.</title>
        <authorList>
            <consortium name="Lawrence Berkeley National Laboratory"/>
            <person name="Harder C.B."/>
            <person name="Miyauchi S."/>
            <person name="Viragh M."/>
            <person name="Kuo A."/>
            <person name="Thoen E."/>
            <person name="Andreopoulos B."/>
            <person name="Lu D."/>
            <person name="Skrede I."/>
            <person name="Drula E."/>
            <person name="Henrissat B."/>
            <person name="Morin E."/>
            <person name="Kohler A."/>
            <person name="Barry K."/>
            <person name="LaButti K."/>
            <person name="Morin E."/>
            <person name="Salamov A."/>
            <person name="Lipzen A."/>
            <person name="Mereny Z."/>
            <person name="Hegedus B."/>
            <person name="Baldrian P."/>
            <person name="Stursova M."/>
            <person name="Weitz H."/>
            <person name="Taylor A."/>
            <person name="Grigoriev I.V."/>
            <person name="Nagy L.G."/>
            <person name="Martin F."/>
            <person name="Kauserud H."/>
        </authorList>
    </citation>
    <scope>NUCLEOTIDE SEQUENCE</scope>
    <source>
        <strain evidence="3">9284</strain>
    </source>
</reference>
<evidence type="ECO:0000313" key="4">
    <source>
        <dbReference type="Proteomes" id="UP001221142"/>
    </source>
</evidence>
<dbReference type="AlphaFoldDB" id="A0AAD7FNU3"/>
<dbReference type="Proteomes" id="UP001221142">
    <property type="component" value="Unassembled WGS sequence"/>
</dbReference>
<evidence type="ECO:0000259" key="2">
    <source>
        <dbReference type="PROSITE" id="PS50172"/>
    </source>
</evidence>